<name>A0ACC1XTH4_MELAZ</name>
<evidence type="ECO:0000313" key="1">
    <source>
        <dbReference type="EMBL" id="KAJ4714014.1"/>
    </source>
</evidence>
<comment type="caution">
    <text evidence="1">The sequence shown here is derived from an EMBL/GenBank/DDBJ whole genome shotgun (WGS) entry which is preliminary data.</text>
</comment>
<dbReference type="Proteomes" id="UP001164539">
    <property type="component" value="Chromosome 7"/>
</dbReference>
<proteinExistence type="predicted"/>
<reference evidence="1 2" key="1">
    <citation type="journal article" date="2023" name="Science">
        <title>Complex scaffold remodeling in plant triterpene biosynthesis.</title>
        <authorList>
            <person name="De La Pena R."/>
            <person name="Hodgson H."/>
            <person name="Liu J.C."/>
            <person name="Stephenson M.J."/>
            <person name="Martin A.C."/>
            <person name="Owen C."/>
            <person name="Harkess A."/>
            <person name="Leebens-Mack J."/>
            <person name="Jimenez L.E."/>
            <person name="Osbourn A."/>
            <person name="Sattely E.S."/>
        </authorList>
    </citation>
    <scope>NUCLEOTIDE SEQUENCE [LARGE SCALE GENOMIC DNA]</scope>
    <source>
        <strain evidence="2">cv. JPN11</strain>
        <tissue evidence="1">Leaf</tissue>
    </source>
</reference>
<evidence type="ECO:0000313" key="2">
    <source>
        <dbReference type="Proteomes" id="UP001164539"/>
    </source>
</evidence>
<gene>
    <name evidence="1" type="ORF">OWV82_012561</name>
</gene>
<protein>
    <submittedName>
        <fullName evidence="1">Trafficking particle complex subunit 11</fullName>
    </submittedName>
</protein>
<dbReference type="EMBL" id="CM051400">
    <property type="protein sequence ID" value="KAJ4714014.1"/>
    <property type="molecule type" value="Genomic_DNA"/>
</dbReference>
<keyword evidence="2" id="KW-1185">Reference proteome</keyword>
<accession>A0ACC1XTH4</accession>
<sequence length="830" mass="93734">MEEYPEEWRTPPVTLVSLVGWAEYHHLISTHLLSIQPPTNTLALPDLSKLLHPFSQEIRLIIRRVRSKSRWRNTEAGLANQTSHQNSFCRRRCFQFQSGLWRSRSAAIRPRNVKLVVVVVVNDVDDVTEDRFIALRKRAEVDSKCVVTFNPNNDSELQNSLKRLGSVFAELAITYYRDEGRRIRTRVEKKSVNAIDLHIRYCFKVAVYAEFRRDWTEALRFYEDAYHMSREMIGTSTRLPPIQRLVEIKTIAELLHFKISTLLLHGGKIKEAVTWFRQHIASYRKLVGAPEVRFLHWEWMSRQYLVFAELLETSSVSTQSISSLVLGTADRLLTQLEFHPSYYYQLSAHFLKEKRSSLELAHSMSESAHETDSSVDSIAPSVYVGQFARLLEQGDALTMQVLTDEEYTRYAIAEGKRFQDTYEIVALLKKSCESYGNLKAQRMGSFCGFQMAAEYFALGDFSNAKQHFDGVASQYRQEGWVTLLWEVLGFLRECSRKQGAVRDFVEYSLEMAALPVSSGTETQPFRFKECGPAGPPTLSLREIIHKEAFGLVSGDAGSVSVEDNNSIKINADNPLHLEIDLVSPLRAVLLASVAFHEQTIKPGISTLITVSLLSQLPMAVEIDQLEVQFNQSECNFVIVNAHRPLLAAMNDGHRVERTPSLTLVTNKWLRLTYGIKSEQSGKLECVSVIAKMGPNFTICCRAESPASMDDLPLWKFEDRMETFPTKDPALAFTSQKAAHVEEPDPQVDVTLCASGPALVGESFMVPVTVASRGHNIYSGELKINLVDVRGGGLFSPRETEPSSMDSHHVELLGVVEQEGEEESPIGSRQN</sequence>
<organism evidence="1 2">
    <name type="scientific">Melia azedarach</name>
    <name type="common">Chinaberry tree</name>
    <dbReference type="NCBI Taxonomy" id="155640"/>
    <lineage>
        <taxon>Eukaryota</taxon>
        <taxon>Viridiplantae</taxon>
        <taxon>Streptophyta</taxon>
        <taxon>Embryophyta</taxon>
        <taxon>Tracheophyta</taxon>
        <taxon>Spermatophyta</taxon>
        <taxon>Magnoliopsida</taxon>
        <taxon>eudicotyledons</taxon>
        <taxon>Gunneridae</taxon>
        <taxon>Pentapetalae</taxon>
        <taxon>rosids</taxon>
        <taxon>malvids</taxon>
        <taxon>Sapindales</taxon>
        <taxon>Meliaceae</taxon>
        <taxon>Melia</taxon>
    </lineage>
</organism>